<dbReference type="PROSITE" id="PS51898">
    <property type="entry name" value="TYR_RECOMBINASE"/>
    <property type="match status" value="1"/>
</dbReference>
<keyword evidence="4" id="KW-0233">DNA recombination</keyword>
<dbReference type="InterPro" id="IPR044068">
    <property type="entry name" value="CB"/>
</dbReference>
<dbReference type="CDD" id="cd00397">
    <property type="entry name" value="DNA_BRE_C"/>
    <property type="match status" value="1"/>
</dbReference>
<dbReference type="InterPro" id="IPR010998">
    <property type="entry name" value="Integrase_recombinase_N"/>
</dbReference>
<evidence type="ECO:0000259" key="6">
    <source>
        <dbReference type="PROSITE" id="PS51898"/>
    </source>
</evidence>
<keyword evidence="2" id="KW-0229">DNA integration</keyword>
<keyword evidence="3 5" id="KW-0238">DNA-binding</keyword>
<keyword evidence="9" id="KW-1185">Reference proteome</keyword>
<sequence length="307" mass="36210">MLLKFALNEFQNDREYRNLSPRTISSYMASLEEFHEFCVSHEVINLEDCTASLVKNYLVHCGKNRKNNPTTVNSKLHILKIFFNYFEYEMELFTAKTNPTKKIPYAKEEIKIEVFSDEQIKQILNYYKRLKHRDKTLYAYRDYFLVVFMLGSACRLGETVNLRWMDVDLNNQVITVTGKKRVASSIPMTDSLKKEFLEYKLFCEQHFKQLPEYVFTCRKGNQLTDNAVKCIFKHLKANMNFKNVRVSAHTLRHTAAHRMLMSGASVAFIQKFLRHANVNMTLRYFALWGSAMKEQNDLHNPLNTMKF</sequence>
<dbReference type="Pfam" id="PF13495">
    <property type="entry name" value="Phage_int_SAM_4"/>
    <property type="match status" value="1"/>
</dbReference>
<dbReference type="PROSITE" id="PS51900">
    <property type="entry name" value="CB"/>
    <property type="match status" value="1"/>
</dbReference>
<name>A0ABQ4M746_9BACL</name>
<dbReference type="Pfam" id="PF00589">
    <property type="entry name" value="Phage_integrase"/>
    <property type="match status" value="1"/>
</dbReference>
<feature type="domain" description="Core-binding (CB)" evidence="7">
    <location>
        <begin position="1"/>
        <end position="87"/>
    </location>
</feature>
<accession>A0ABQ4M746</accession>
<dbReference type="InterPro" id="IPR011010">
    <property type="entry name" value="DNA_brk_join_enz"/>
</dbReference>
<comment type="caution">
    <text evidence="8">The sequence shown here is derived from an EMBL/GenBank/DDBJ whole genome shotgun (WGS) entry which is preliminary data.</text>
</comment>
<dbReference type="RefSeq" id="WP_213653887.1">
    <property type="nucleotide sequence ID" value="NZ_BOSL01000002.1"/>
</dbReference>
<reference evidence="8 9" key="1">
    <citation type="submission" date="2021-03" db="EMBL/GenBank/DDBJ databases">
        <title>Antimicrobial resistance genes in bacteria isolated from Japanese honey, and their potential for conferring macrolide and lincosamide resistance in the American foulbrood pathogen Paenibacillus larvae.</title>
        <authorList>
            <person name="Okamoto M."/>
            <person name="Kumagai M."/>
            <person name="Kanamori H."/>
            <person name="Takamatsu D."/>
        </authorList>
    </citation>
    <scope>NUCLEOTIDE SEQUENCE [LARGE SCALE GENOMIC DNA]</scope>
    <source>
        <strain evidence="8 9">J42TS3</strain>
    </source>
</reference>
<evidence type="ECO:0000256" key="2">
    <source>
        <dbReference type="ARBA" id="ARBA00022908"/>
    </source>
</evidence>
<evidence type="ECO:0000256" key="1">
    <source>
        <dbReference type="ARBA" id="ARBA00008857"/>
    </source>
</evidence>
<dbReference type="InterPro" id="IPR050090">
    <property type="entry name" value="Tyrosine_recombinase_XerCD"/>
</dbReference>
<evidence type="ECO:0000313" key="9">
    <source>
        <dbReference type="Proteomes" id="UP000679992"/>
    </source>
</evidence>
<dbReference type="Gene3D" id="1.10.150.130">
    <property type="match status" value="1"/>
</dbReference>
<proteinExistence type="inferred from homology"/>
<evidence type="ECO:0000259" key="7">
    <source>
        <dbReference type="PROSITE" id="PS51900"/>
    </source>
</evidence>
<dbReference type="Gene3D" id="1.10.443.10">
    <property type="entry name" value="Intergrase catalytic core"/>
    <property type="match status" value="1"/>
</dbReference>
<dbReference type="InterPro" id="IPR013762">
    <property type="entry name" value="Integrase-like_cat_sf"/>
</dbReference>
<dbReference type="InterPro" id="IPR004107">
    <property type="entry name" value="Integrase_SAM-like_N"/>
</dbReference>
<feature type="domain" description="Tyr recombinase" evidence="6">
    <location>
        <begin position="110"/>
        <end position="300"/>
    </location>
</feature>
<comment type="similarity">
    <text evidence="1">Belongs to the 'phage' integrase family.</text>
</comment>
<dbReference type="PANTHER" id="PTHR30349:SF41">
    <property type="entry name" value="INTEGRASE_RECOMBINASE PROTEIN MJ0367-RELATED"/>
    <property type="match status" value="1"/>
</dbReference>
<organism evidence="8 9">
    <name type="scientific">Paenibacillus vini</name>
    <dbReference type="NCBI Taxonomy" id="1476024"/>
    <lineage>
        <taxon>Bacteria</taxon>
        <taxon>Bacillati</taxon>
        <taxon>Bacillota</taxon>
        <taxon>Bacilli</taxon>
        <taxon>Bacillales</taxon>
        <taxon>Paenibacillaceae</taxon>
        <taxon>Paenibacillus</taxon>
    </lineage>
</organism>
<evidence type="ECO:0000313" key="8">
    <source>
        <dbReference type="EMBL" id="GIP51814.1"/>
    </source>
</evidence>
<evidence type="ECO:0000256" key="3">
    <source>
        <dbReference type="ARBA" id="ARBA00023125"/>
    </source>
</evidence>
<evidence type="ECO:0000256" key="4">
    <source>
        <dbReference type="ARBA" id="ARBA00023172"/>
    </source>
</evidence>
<dbReference type="SUPFAM" id="SSF56349">
    <property type="entry name" value="DNA breaking-rejoining enzymes"/>
    <property type="match status" value="1"/>
</dbReference>
<dbReference type="EMBL" id="BOSL01000002">
    <property type="protein sequence ID" value="GIP51814.1"/>
    <property type="molecule type" value="Genomic_DNA"/>
</dbReference>
<dbReference type="PANTHER" id="PTHR30349">
    <property type="entry name" value="PHAGE INTEGRASE-RELATED"/>
    <property type="match status" value="1"/>
</dbReference>
<dbReference type="Proteomes" id="UP000679992">
    <property type="component" value="Unassembled WGS sequence"/>
</dbReference>
<protein>
    <submittedName>
        <fullName evidence="8">Tyrosine recombinase XerC</fullName>
    </submittedName>
</protein>
<dbReference type="InterPro" id="IPR002104">
    <property type="entry name" value="Integrase_catalytic"/>
</dbReference>
<gene>
    <name evidence="8" type="primary">xerC_1</name>
    <name evidence="8" type="ORF">J42TS3_08490</name>
</gene>
<evidence type="ECO:0000256" key="5">
    <source>
        <dbReference type="PROSITE-ProRule" id="PRU01248"/>
    </source>
</evidence>